<proteinExistence type="predicted"/>
<reference evidence="2" key="1">
    <citation type="journal article" date="2019" name="Int. J. Syst. Evol. Microbiol.">
        <title>The Global Catalogue of Microorganisms (GCM) 10K type strain sequencing project: providing services to taxonomists for standard genome sequencing and annotation.</title>
        <authorList>
            <consortium name="The Broad Institute Genomics Platform"/>
            <consortium name="The Broad Institute Genome Sequencing Center for Infectious Disease"/>
            <person name="Wu L."/>
            <person name="Ma J."/>
        </authorList>
    </citation>
    <scope>NUCLEOTIDE SEQUENCE [LARGE SCALE GENOMIC DNA]</scope>
    <source>
        <strain evidence="2">JCM 16601</strain>
    </source>
</reference>
<dbReference type="EMBL" id="BAAAZC010000015">
    <property type="protein sequence ID" value="GAA3971868.1"/>
    <property type="molecule type" value="Genomic_DNA"/>
</dbReference>
<dbReference type="Proteomes" id="UP001500742">
    <property type="component" value="Unassembled WGS sequence"/>
</dbReference>
<accession>A0ABP7PVZ5</accession>
<comment type="caution">
    <text evidence="1">The sequence shown here is derived from an EMBL/GenBank/DDBJ whole genome shotgun (WGS) entry which is preliminary data.</text>
</comment>
<organism evidence="1 2">
    <name type="scientific">Mucilaginibacter dorajii</name>
    <dbReference type="NCBI Taxonomy" id="692994"/>
    <lineage>
        <taxon>Bacteria</taxon>
        <taxon>Pseudomonadati</taxon>
        <taxon>Bacteroidota</taxon>
        <taxon>Sphingobacteriia</taxon>
        <taxon>Sphingobacteriales</taxon>
        <taxon>Sphingobacteriaceae</taxon>
        <taxon>Mucilaginibacter</taxon>
    </lineage>
</organism>
<gene>
    <name evidence="1" type="ORF">GCM10022210_21730</name>
</gene>
<evidence type="ECO:0000313" key="2">
    <source>
        <dbReference type="Proteomes" id="UP001500742"/>
    </source>
</evidence>
<evidence type="ECO:0008006" key="3">
    <source>
        <dbReference type="Google" id="ProtNLM"/>
    </source>
</evidence>
<keyword evidence="2" id="KW-1185">Reference proteome</keyword>
<sequence>MVIRQLNKFVAWVIDVQISNVQISNRKHIGKSAHLKSAYLHIKTNPFKKIKAPWTCSGGLST</sequence>
<name>A0ABP7PVZ5_9SPHI</name>
<evidence type="ECO:0000313" key="1">
    <source>
        <dbReference type="EMBL" id="GAA3971868.1"/>
    </source>
</evidence>
<protein>
    <recommendedName>
        <fullName evidence="3">Transposase</fullName>
    </recommendedName>
</protein>